<proteinExistence type="inferred from homology"/>
<dbReference type="InterPro" id="IPR031475">
    <property type="entry name" value="NBD_C"/>
</dbReference>
<evidence type="ECO:0000259" key="7">
    <source>
        <dbReference type="Pfam" id="PF07005"/>
    </source>
</evidence>
<dbReference type="SUPFAM" id="SSF142764">
    <property type="entry name" value="YgbK-like"/>
    <property type="match status" value="1"/>
</dbReference>
<keyword evidence="5" id="KW-0067">ATP-binding</keyword>
<organism evidence="9 10">
    <name type="scientific">Gemmobacter lanyuensis</name>
    <dbReference type="NCBI Taxonomy" id="1054497"/>
    <lineage>
        <taxon>Bacteria</taxon>
        <taxon>Pseudomonadati</taxon>
        <taxon>Pseudomonadota</taxon>
        <taxon>Alphaproteobacteria</taxon>
        <taxon>Rhodobacterales</taxon>
        <taxon>Paracoccaceae</taxon>
        <taxon>Gemmobacter</taxon>
    </lineage>
</organism>
<evidence type="ECO:0008006" key="11">
    <source>
        <dbReference type="Google" id="ProtNLM"/>
    </source>
</evidence>
<reference evidence="9" key="1">
    <citation type="journal article" date="2014" name="Int. J. Syst. Evol. Microbiol.">
        <title>Complete genome sequence of Corynebacterium casei LMG S-19264T (=DSM 44701T), isolated from a smear-ripened cheese.</title>
        <authorList>
            <consortium name="US DOE Joint Genome Institute (JGI-PGF)"/>
            <person name="Walter F."/>
            <person name="Albersmeier A."/>
            <person name="Kalinowski J."/>
            <person name="Ruckert C."/>
        </authorList>
    </citation>
    <scope>NUCLEOTIDE SEQUENCE</scope>
    <source>
        <strain evidence="9">KCTC 23714</strain>
    </source>
</reference>
<dbReference type="Proteomes" id="UP000628984">
    <property type="component" value="Unassembled WGS sequence"/>
</dbReference>
<dbReference type="InterPro" id="IPR010737">
    <property type="entry name" value="4-carb_acid_sugar_kinase_N"/>
</dbReference>
<evidence type="ECO:0000256" key="5">
    <source>
        <dbReference type="ARBA" id="ARBA00022840"/>
    </source>
</evidence>
<evidence type="ECO:0000256" key="1">
    <source>
        <dbReference type="ARBA" id="ARBA00005715"/>
    </source>
</evidence>
<dbReference type="InterPro" id="IPR042213">
    <property type="entry name" value="NBD_C_sf"/>
</dbReference>
<feature type="domain" description="Four-carbon acid sugar kinase N-terminal" evidence="7">
    <location>
        <begin position="15"/>
        <end position="252"/>
    </location>
</feature>
<dbReference type="Gene3D" id="3.40.980.20">
    <property type="entry name" value="Four-carbon acid sugar kinase, nucleotide binding domain"/>
    <property type="match status" value="1"/>
</dbReference>
<gene>
    <name evidence="9" type="ORF">GCM10011452_24290</name>
</gene>
<dbReference type="GO" id="GO:0016301">
    <property type="term" value="F:kinase activity"/>
    <property type="evidence" value="ECO:0007669"/>
    <property type="project" value="UniProtKB-KW"/>
</dbReference>
<evidence type="ECO:0000256" key="2">
    <source>
        <dbReference type="ARBA" id="ARBA00022679"/>
    </source>
</evidence>
<evidence type="ECO:0000313" key="10">
    <source>
        <dbReference type="Proteomes" id="UP000628984"/>
    </source>
</evidence>
<dbReference type="GO" id="GO:0005524">
    <property type="term" value="F:ATP binding"/>
    <property type="evidence" value="ECO:0007669"/>
    <property type="project" value="UniProtKB-KW"/>
</dbReference>
<keyword evidence="2" id="KW-0808">Transferase</keyword>
<dbReference type="AlphaFoldDB" id="A0A918IW62"/>
<dbReference type="EMBL" id="BMYQ01000007">
    <property type="protein sequence ID" value="GGW34933.1"/>
    <property type="molecule type" value="Genomic_DNA"/>
</dbReference>
<protein>
    <recommendedName>
        <fullName evidence="11">Type III effector</fullName>
    </recommendedName>
</protein>
<evidence type="ECO:0000256" key="6">
    <source>
        <dbReference type="ARBA" id="ARBA00023277"/>
    </source>
</evidence>
<reference evidence="9" key="2">
    <citation type="submission" date="2020-09" db="EMBL/GenBank/DDBJ databases">
        <authorList>
            <person name="Sun Q."/>
            <person name="Kim S."/>
        </authorList>
    </citation>
    <scope>NUCLEOTIDE SEQUENCE</scope>
    <source>
        <strain evidence="9">KCTC 23714</strain>
    </source>
</reference>
<keyword evidence="3" id="KW-0547">Nucleotide-binding</keyword>
<dbReference type="InterPro" id="IPR037051">
    <property type="entry name" value="4-carb_acid_sugar_kinase_N_sf"/>
</dbReference>
<evidence type="ECO:0000256" key="4">
    <source>
        <dbReference type="ARBA" id="ARBA00022777"/>
    </source>
</evidence>
<keyword evidence="6" id="KW-0119">Carbohydrate metabolism</keyword>
<keyword evidence="10" id="KW-1185">Reference proteome</keyword>
<dbReference type="RefSeq" id="WP_189634144.1">
    <property type="nucleotide sequence ID" value="NZ_BMYQ01000007.1"/>
</dbReference>
<dbReference type="Pfam" id="PF17042">
    <property type="entry name" value="NBD_C"/>
    <property type="match status" value="1"/>
</dbReference>
<dbReference type="Gene3D" id="3.40.50.10840">
    <property type="entry name" value="Putative sugar-binding, N-terminal domain"/>
    <property type="match status" value="1"/>
</dbReference>
<comment type="similarity">
    <text evidence="1">Belongs to the four-carbon acid sugar kinase family.</text>
</comment>
<sequence>MTTFKDALPDGLLVAWYGDDFTGSAAVMEAMTFAGLPSVLFLQTPTPAQAARFAGMRGLGIASTARAQTPDWMTREMPAPLAFLAGLGAPFLHWKVCSTLDSAPQIGSIGRGTELALAAAGKGACAAVVIAAPQMRRYQAFGHLFAGTPAGVFRLDRHPVMARHPVTPMTESDVARHLAGQTDLPAALVDLEALSSADRGDVALDRVLRQGARMVLFDDMDAGSEAAVGRLIWEGRARMPVLVGSQGAEYALIRHWQATGMMPETDAPGSAGAVAQIIAVSGSVSPITAGQIAWSCAHGFAGIRLDARAACGSEADLAAAEEDAVAAGMAAITRGQSPLIHTASGPDDPAVEALWQAVGASTRSLAEVNARIGAALGRVLDRLLRQSGVRRAVISGGDTSGHGTAQLGLYALTALAPTIPGAALFRGHGTGPHDGLELALKGGQMGSEDYFGWVRAGGGPRP</sequence>
<comment type="caution">
    <text evidence="9">The sequence shown here is derived from an EMBL/GenBank/DDBJ whole genome shotgun (WGS) entry which is preliminary data.</text>
</comment>
<accession>A0A918IW62</accession>
<evidence type="ECO:0000256" key="3">
    <source>
        <dbReference type="ARBA" id="ARBA00022741"/>
    </source>
</evidence>
<keyword evidence="4" id="KW-0418">Kinase</keyword>
<dbReference type="Pfam" id="PF07005">
    <property type="entry name" value="SBD_N"/>
    <property type="match status" value="1"/>
</dbReference>
<feature type="domain" description="Four-carbon acid sugar kinase nucleotide binding" evidence="8">
    <location>
        <begin position="279"/>
        <end position="451"/>
    </location>
</feature>
<name>A0A918IW62_9RHOB</name>
<evidence type="ECO:0000259" key="8">
    <source>
        <dbReference type="Pfam" id="PF17042"/>
    </source>
</evidence>
<evidence type="ECO:0000313" key="9">
    <source>
        <dbReference type="EMBL" id="GGW34933.1"/>
    </source>
</evidence>